<dbReference type="NCBIfam" id="TIGR03581">
    <property type="entry name" value="EF_0839"/>
    <property type="match status" value="1"/>
</dbReference>
<dbReference type="EMBL" id="CP051680">
    <property type="protein sequence ID" value="QJD86120.1"/>
    <property type="molecule type" value="Genomic_DNA"/>
</dbReference>
<dbReference type="InterPro" id="IPR010763">
    <property type="entry name" value="DgaF"/>
</dbReference>
<dbReference type="RefSeq" id="WP_169282372.1">
    <property type="nucleotide sequence ID" value="NZ_CP051680.1"/>
</dbReference>
<dbReference type="KEGG" id="cheb:HH215_25045"/>
<dbReference type="Pfam" id="PF07071">
    <property type="entry name" value="KDGP_aldolase"/>
    <property type="match status" value="1"/>
</dbReference>
<reference evidence="1 2" key="1">
    <citation type="submission" date="2020-04" db="EMBL/GenBank/DDBJ databases">
        <title>Genome sequencing of novel species.</title>
        <authorList>
            <person name="Heo J."/>
            <person name="Kim S.-J."/>
            <person name="Kim J.-S."/>
            <person name="Hong S.-B."/>
            <person name="Kwon S.-W."/>
        </authorList>
    </citation>
    <scope>NUCLEOTIDE SEQUENCE [LARGE SCALE GENOMIC DNA]</scope>
    <source>
        <strain evidence="1 2">MFER-1</strain>
    </source>
</reference>
<dbReference type="NCBIfam" id="NF047796">
    <property type="entry name" value="DhDoxPGlucAldDagF"/>
    <property type="match status" value="1"/>
</dbReference>
<dbReference type="AlphaFoldDB" id="A0A7Z2ZNR7"/>
<protein>
    <submittedName>
        <fullName evidence="1">KDGP aldolase family protein</fullName>
    </submittedName>
</protein>
<evidence type="ECO:0000313" key="1">
    <source>
        <dbReference type="EMBL" id="QJD86120.1"/>
    </source>
</evidence>
<accession>A0A7Z2ZNR7</accession>
<sequence>MTNPSNISKRFYKNRVALNVLANGIENAKEVFEAAEGYVLVGVLSKDYPTVEEAVAAMKAYGKEIDDAVSIGLGAGDNRQASVVAEIAKYYPGSHINQVFPAVGATRANLNGQQSWINSLVSPTGQVGYVNISTGPISAAQSEQAIVPVKAAIALVRDMGGQALKYFPMNGLSREDELRAVAQACGEEGFALEPTGGIDMDNFEAILRIALEANVPQIIPHLYSSIIDKTTGKTKVEDVRKLLDVVKRLVDLHG</sequence>
<dbReference type="InterPro" id="IPR013785">
    <property type="entry name" value="Aldolase_TIM"/>
</dbReference>
<keyword evidence="2" id="KW-1185">Reference proteome</keyword>
<organism evidence="1 2">
    <name type="scientific">Cohnella herbarum</name>
    <dbReference type="NCBI Taxonomy" id="2728023"/>
    <lineage>
        <taxon>Bacteria</taxon>
        <taxon>Bacillati</taxon>
        <taxon>Bacillota</taxon>
        <taxon>Bacilli</taxon>
        <taxon>Bacillales</taxon>
        <taxon>Paenibacillaceae</taxon>
        <taxon>Cohnella</taxon>
    </lineage>
</organism>
<proteinExistence type="predicted"/>
<dbReference type="Gene3D" id="3.20.20.70">
    <property type="entry name" value="Aldolase class I"/>
    <property type="match status" value="1"/>
</dbReference>
<evidence type="ECO:0000313" key="2">
    <source>
        <dbReference type="Proteomes" id="UP000502248"/>
    </source>
</evidence>
<gene>
    <name evidence="1" type="ORF">HH215_25045</name>
</gene>
<dbReference type="Proteomes" id="UP000502248">
    <property type="component" value="Chromosome"/>
</dbReference>
<name>A0A7Z2ZNR7_9BACL</name>